<dbReference type="AlphaFoldDB" id="A0AAE1KCS8"/>
<evidence type="ECO:0000256" key="4">
    <source>
        <dbReference type="ARBA" id="ARBA00022737"/>
    </source>
</evidence>
<organism evidence="11 12">
    <name type="scientific">Petrolisthes cinctipes</name>
    <name type="common">Flat porcelain crab</name>
    <dbReference type="NCBI Taxonomy" id="88211"/>
    <lineage>
        <taxon>Eukaryota</taxon>
        <taxon>Metazoa</taxon>
        <taxon>Ecdysozoa</taxon>
        <taxon>Arthropoda</taxon>
        <taxon>Crustacea</taxon>
        <taxon>Multicrustacea</taxon>
        <taxon>Malacostraca</taxon>
        <taxon>Eumalacostraca</taxon>
        <taxon>Eucarida</taxon>
        <taxon>Decapoda</taxon>
        <taxon>Pleocyemata</taxon>
        <taxon>Anomura</taxon>
        <taxon>Galatheoidea</taxon>
        <taxon>Porcellanidae</taxon>
        <taxon>Petrolisthes</taxon>
    </lineage>
</organism>
<dbReference type="Pfam" id="PF07679">
    <property type="entry name" value="I-set"/>
    <property type="match status" value="1"/>
</dbReference>
<keyword evidence="12" id="KW-1185">Reference proteome</keyword>
<gene>
    <name evidence="11" type="ORF">Pcinc_023027</name>
</gene>
<feature type="domain" description="Ig-like" evidence="10">
    <location>
        <begin position="150"/>
        <end position="243"/>
    </location>
</feature>
<evidence type="ECO:0000256" key="8">
    <source>
        <dbReference type="ARBA" id="ARBA00023157"/>
    </source>
</evidence>
<accession>A0AAE1KCS8</accession>
<dbReference type="Proteomes" id="UP001286313">
    <property type="component" value="Unassembled WGS sequence"/>
</dbReference>
<comment type="subcellular location">
    <subcellularLocation>
        <location evidence="1">Membrane</location>
        <topology evidence="1">Single-pass membrane protein</topology>
    </subcellularLocation>
</comment>
<dbReference type="PANTHER" id="PTHR10075">
    <property type="entry name" value="BASIGIN RELATED"/>
    <property type="match status" value="1"/>
</dbReference>
<dbReference type="GO" id="GO:0007411">
    <property type="term" value="P:axon guidance"/>
    <property type="evidence" value="ECO:0007669"/>
    <property type="project" value="TreeGrafter"/>
</dbReference>
<dbReference type="GO" id="GO:0098632">
    <property type="term" value="F:cell-cell adhesion mediator activity"/>
    <property type="evidence" value="ECO:0007669"/>
    <property type="project" value="TreeGrafter"/>
</dbReference>
<dbReference type="InterPro" id="IPR007110">
    <property type="entry name" value="Ig-like_dom"/>
</dbReference>
<keyword evidence="8" id="KW-1015">Disulfide bond</keyword>
<dbReference type="GO" id="GO:0070593">
    <property type="term" value="P:dendrite self-avoidance"/>
    <property type="evidence" value="ECO:0007669"/>
    <property type="project" value="TreeGrafter"/>
</dbReference>
<evidence type="ECO:0000256" key="2">
    <source>
        <dbReference type="ARBA" id="ARBA00022692"/>
    </source>
</evidence>
<evidence type="ECO:0000256" key="7">
    <source>
        <dbReference type="ARBA" id="ARBA00023136"/>
    </source>
</evidence>
<dbReference type="InterPro" id="IPR013098">
    <property type="entry name" value="Ig_I-set"/>
</dbReference>
<evidence type="ECO:0000256" key="1">
    <source>
        <dbReference type="ARBA" id="ARBA00004167"/>
    </source>
</evidence>
<dbReference type="FunFam" id="2.60.40.10:FF:000017">
    <property type="entry name" value="Down syndrome cell adhesion molecule b"/>
    <property type="match status" value="1"/>
</dbReference>
<keyword evidence="7" id="KW-0472">Membrane</keyword>
<dbReference type="Gene3D" id="2.60.40.10">
    <property type="entry name" value="Immunoglobulins"/>
    <property type="match status" value="2"/>
</dbReference>
<keyword evidence="9" id="KW-0393">Immunoglobulin domain</keyword>
<dbReference type="GO" id="GO:0005886">
    <property type="term" value="C:plasma membrane"/>
    <property type="evidence" value="ECO:0007669"/>
    <property type="project" value="TreeGrafter"/>
</dbReference>
<evidence type="ECO:0000313" key="11">
    <source>
        <dbReference type="EMBL" id="KAK3871851.1"/>
    </source>
</evidence>
<evidence type="ECO:0000256" key="5">
    <source>
        <dbReference type="ARBA" id="ARBA00022889"/>
    </source>
</evidence>
<sequence length="387" mass="42145">PFPIFFLLATPLSSPCTLHTPSLTPSLIPSPNLSSHSPHPSPLLSLSTLTHLPFHFTLHPSPLSSPLLSLSTPNSITHHTSPPLPLHTSLPLTALPLTIRSGGRVRIRPRESVHISPVDPSDAGIYQCAATYATDYAHDHSYVTLGAAAPQLVYRFIEQTLQPGPAVSLKCIATGTPTPHISWTLDGFPLPHSHRYLKGQYVSAHGDVISHVNISSVHVTDGGTYTCSGENSAGRVVHSARLNVYGPPHVRDMGQVSAVAGQTFSVTCPCLWLSYTQDYMEERWSSSANQPPSTSTYQRDLVVEQVTREADKGQYSCTASTKGGHSDTQTLTVRVMVAPVMQPFHFEENLQAGDRAGVACVVTKGDPPITFTWRRTDGRWRKWRVCL</sequence>
<dbReference type="SUPFAM" id="SSF48726">
    <property type="entry name" value="Immunoglobulin"/>
    <property type="match status" value="3"/>
</dbReference>
<dbReference type="InterPro" id="IPR003599">
    <property type="entry name" value="Ig_sub"/>
</dbReference>
<dbReference type="InterPro" id="IPR003598">
    <property type="entry name" value="Ig_sub2"/>
</dbReference>
<keyword evidence="6" id="KW-1133">Transmembrane helix</keyword>
<comment type="caution">
    <text evidence="11">The sequence shown here is derived from an EMBL/GenBank/DDBJ whole genome shotgun (WGS) entry which is preliminary data.</text>
</comment>
<dbReference type="EMBL" id="JAWQEG010002458">
    <property type="protein sequence ID" value="KAK3871851.1"/>
    <property type="molecule type" value="Genomic_DNA"/>
</dbReference>
<dbReference type="CDD" id="cd20956">
    <property type="entry name" value="IgI_4_Dscam"/>
    <property type="match status" value="1"/>
</dbReference>
<feature type="non-terminal residue" evidence="11">
    <location>
        <position position="1"/>
    </location>
</feature>
<dbReference type="GO" id="GO:0007156">
    <property type="term" value="P:homophilic cell adhesion via plasma membrane adhesion molecules"/>
    <property type="evidence" value="ECO:0007669"/>
    <property type="project" value="TreeGrafter"/>
</dbReference>
<reference evidence="11" key="1">
    <citation type="submission" date="2023-10" db="EMBL/GenBank/DDBJ databases">
        <title>Genome assemblies of two species of porcelain crab, Petrolisthes cinctipes and Petrolisthes manimaculis (Anomura: Porcellanidae).</title>
        <authorList>
            <person name="Angst P."/>
        </authorList>
    </citation>
    <scope>NUCLEOTIDE SEQUENCE</scope>
    <source>
        <strain evidence="11">PB745_01</strain>
        <tissue evidence="11">Gill</tissue>
    </source>
</reference>
<feature type="domain" description="Ig-like" evidence="10">
    <location>
        <begin position="339"/>
        <end position="387"/>
    </location>
</feature>
<keyword evidence="5" id="KW-0130">Cell adhesion</keyword>
<dbReference type="PANTHER" id="PTHR10075:SF14">
    <property type="entry name" value="CELL ADHESION MOLECULE DSCAM2-RELATED"/>
    <property type="match status" value="1"/>
</dbReference>
<dbReference type="SMART" id="SM00409">
    <property type="entry name" value="IG"/>
    <property type="match status" value="3"/>
</dbReference>
<dbReference type="SMART" id="SM00408">
    <property type="entry name" value="IGc2"/>
    <property type="match status" value="2"/>
</dbReference>
<evidence type="ECO:0000256" key="6">
    <source>
        <dbReference type="ARBA" id="ARBA00022989"/>
    </source>
</evidence>
<evidence type="ECO:0000256" key="9">
    <source>
        <dbReference type="ARBA" id="ARBA00023319"/>
    </source>
</evidence>
<keyword evidence="3" id="KW-0732">Signal</keyword>
<keyword evidence="4" id="KW-0677">Repeat</keyword>
<evidence type="ECO:0000313" key="12">
    <source>
        <dbReference type="Proteomes" id="UP001286313"/>
    </source>
</evidence>
<protein>
    <recommendedName>
        <fullName evidence="10">Ig-like domain-containing protein</fullName>
    </recommendedName>
</protein>
<dbReference type="GO" id="GO:0030424">
    <property type="term" value="C:axon"/>
    <property type="evidence" value="ECO:0007669"/>
    <property type="project" value="TreeGrafter"/>
</dbReference>
<dbReference type="PROSITE" id="PS50835">
    <property type="entry name" value="IG_LIKE"/>
    <property type="match status" value="3"/>
</dbReference>
<evidence type="ECO:0000256" key="3">
    <source>
        <dbReference type="ARBA" id="ARBA00022729"/>
    </source>
</evidence>
<name>A0AAE1KCS8_PETCI</name>
<evidence type="ECO:0000259" key="10">
    <source>
        <dbReference type="PROSITE" id="PS50835"/>
    </source>
</evidence>
<dbReference type="GO" id="GO:0007417">
    <property type="term" value="P:central nervous system development"/>
    <property type="evidence" value="ECO:0007669"/>
    <property type="project" value="TreeGrafter"/>
</dbReference>
<dbReference type="InterPro" id="IPR013783">
    <property type="entry name" value="Ig-like_fold"/>
</dbReference>
<feature type="domain" description="Ig-like" evidence="10">
    <location>
        <begin position="248"/>
        <end position="332"/>
    </location>
</feature>
<dbReference type="InterPro" id="IPR036179">
    <property type="entry name" value="Ig-like_dom_sf"/>
</dbReference>
<keyword evidence="2" id="KW-0812">Transmembrane</keyword>
<proteinExistence type="predicted"/>